<feature type="transmembrane region" description="Helical" evidence="7">
    <location>
        <begin position="246"/>
        <end position="266"/>
    </location>
</feature>
<dbReference type="InterPro" id="IPR000326">
    <property type="entry name" value="PAP2/HPO"/>
</dbReference>
<dbReference type="Pfam" id="PF01569">
    <property type="entry name" value="PAP2"/>
    <property type="match status" value="1"/>
</dbReference>
<keyword evidence="10" id="KW-1185">Reference proteome</keyword>
<dbReference type="EMBL" id="JAANYQ010000011">
    <property type="protein sequence ID" value="KAF4121868.1"/>
    <property type="molecule type" value="Genomic_DNA"/>
</dbReference>
<evidence type="ECO:0000256" key="6">
    <source>
        <dbReference type="SAM" id="MobiDB-lite"/>
    </source>
</evidence>
<dbReference type="SUPFAM" id="SSF48317">
    <property type="entry name" value="Acid phosphatase/Vanadium-dependent haloperoxidase"/>
    <property type="match status" value="1"/>
</dbReference>
<evidence type="ECO:0000256" key="7">
    <source>
        <dbReference type="SAM" id="Phobius"/>
    </source>
</evidence>
<keyword evidence="3 7" id="KW-0812">Transmembrane</keyword>
<feature type="transmembrane region" description="Helical" evidence="7">
    <location>
        <begin position="106"/>
        <end position="129"/>
    </location>
</feature>
<evidence type="ECO:0000256" key="4">
    <source>
        <dbReference type="ARBA" id="ARBA00022989"/>
    </source>
</evidence>
<dbReference type="GO" id="GO:0046839">
    <property type="term" value="P:phospholipid dephosphorylation"/>
    <property type="evidence" value="ECO:0007669"/>
    <property type="project" value="TreeGrafter"/>
</dbReference>
<gene>
    <name evidence="9" type="ORF">GMORB2_1708</name>
</gene>
<evidence type="ECO:0000256" key="1">
    <source>
        <dbReference type="ARBA" id="ARBA00004141"/>
    </source>
</evidence>
<evidence type="ECO:0000313" key="10">
    <source>
        <dbReference type="Proteomes" id="UP000749293"/>
    </source>
</evidence>
<keyword evidence="5 7" id="KW-0472">Membrane</keyword>
<organism evidence="9 10">
    <name type="scientific">Geosmithia morbida</name>
    <dbReference type="NCBI Taxonomy" id="1094350"/>
    <lineage>
        <taxon>Eukaryota</taxon>
        <taxon>Fungi</taxon>
        <taxon>Dikarya</taxon>
        <taxon>Ascomycota</taxon>
        <taxon>Pezizomycotina</taxon>
        <taxon>Sordariomycetes</taxon>
        <taxon>Hypocreomycetidae</taxon>
        <taxon>Hypocreales</taxon>
        <taxon>Bionectriaceae</taxon>
        <taxon>Geosmithia</taxon>
    </lineage>
</organism>
<feature type="region of interest" description="Disordered" evidence="6">
    <location>
        <begin position="332"/>
        <end position="352"/>
    </location>
</feature>
<evidence type="ECO:0000259" key="8">
    <source>
        <dbReference type="SMART" id="SM00014"/>
    </source>
</evidence>
<comment type="caution">
    <text evidence="9">The sequence shown here is derived from an EMBL/GenBank/DDBJ whole genome shotgun (WGS) entry which is preliminary data.</text>
</comment>
<dbReference type="CDD" id="cd03390">
    <property type="entry name" value="PAP2_containing_1_like"/>
    <property type="match status" value="1"/>
</dbReference>
<dbReference type="InterPro" id="IPR043216">
    <property type="entry name" value="PAP-like"/>
</dbReference>
<sequence>MTKSPIIRAACAFIRQWAINHWADVIWMAVIGAASFGLDRAPIPTKRTFPITFDTASGDVVYPDMAYPERGWLLPSWLAGFLALGIPLTVYSAAQVRMRSVWDADAAIMGTLWAVLLATFFQVVTKILVGGLRPYFLDVCRPDVSSISSAAGDGLNGVGFNRIMYTVDVCTQSDPRLLRNAMTSFPSGHSAAGFAGYGFLHLWLNARLKVWADYRPALWKLLAVMMPLFIAFLNACLLSVDAAHHWYDIVVGSIIGVVMALAAYRATHAALWDSRYNHLCLRAREAFIYNADADVDYSGRTLTGKVGWGDDRTWVTDGRVVGVGGNFSSSNLGGSLGQQGDGATSFLREKGI</sequence>
<comment type="similarity">
    <text evidence="2">Belongs to the PA-phosphatase related phosphoesterase family.</text>
</comment>
<dbReference type="PANTHER" id="PTHR10165:SF84">
    <property type="entry name" value="PHOSPHATIDIC ACID PHOSPHATASE BETA"/>
    <property type="match status" value="1"/>
</dbReference>
<dbReference type="InterPro" id="IPR036938">
    <property type="entry name" value="PAP2/HPO_sf"/>
</dbReference>
<keyword evidence="4 7" id="KW-1133">Transmembrane helix</keyword>
<dbReference type="RefSeq" id="XP_035320520.1">
    <property type="nucleotide sequence ID" value="XM_035463689.1"/>
</dbReference>
<evidence type="ECO:0000256" key="5">
    <source>
        <dbReference type="ARBA" id="ARBA00023136"/>
    </source>
</evidence>
<evidence type="ECO:0000256" key="3">
    <source>
        <dbReference type="ARBA" id="ARBA00022692"/>
    </source>
</evidence>
<dbReference type="SMART" id="SM00014">
    <property type="entry name" value="acidPPc"/>
    <property type="match status" value="1"/>
</dbReference>
<dbReference type="GO" id="GO:0006644">
    <property type="term" value="P:phospholipid metabolic process"/>
    <property type="evidence" value="ECO:0007669"/>
    <property type="project" value="InterPro"/>
</dbReference>
<feature type="transmembrane region" description="Helical" evidence="7">
    <location>
        <begin position="21"/>
        <end position="38"/>
    </location>
</feature>
<feature type="transmembrane region" description="Helical" evidence="7">
    <location>
        <begin position="72"/>
        <end position="94"/>
    </location>
</feature>
<evidence type="ECO:0000313" key="9">
    <source>
        <dbReference type="EMBL" id="KAF4121868.1"/>
    </source>
</evidence>
<dbReference type="AlphaFoldDB" id="A0A9P4YRN8"/>
<dbReference type="GO" id="GO:0016020">
    <property type="term" value="C:membrane"/>
    <property type="evidence" value="ECO:0007669"/>
    <property type="project" value="UniProtKB-SubCell"/>
</dbReference>
<evidence type="ECO:0000256" key="2">
    <source>
        <dbReference type="ARBA" id="ARBA00008816"/>
    </source>
</evidence>
<dbReference type="GO" id="GO:0008195">
    <property type="term" value="F:phosphatidate phosphatase activity"/>
    <property type="evidence" value="ECO:0007669"/>
    <property type="project" value="TreeGrafter"/>
</dbReference>
<proteinExistence type="inferred from homology"/>
<comment type="subcellular location">
    <subcellularLocation>
        <location evidence="1">Membrane</location>
        <topology evidence="1">Multi-pass membrane protein</topology>
    </subcellularLocation>
</comment>
<dbReference type="OrthoDB" id="10030083at2759"/>
<feature type="transmembrane region" description="Helical" evidence="7">
    <location>
        <begin position="187"/>
        <end position="206"/>
    </location>
</feature>
<reference evidence="9" key="1">
    <citation type="submission" date="2020-03" db="EMBL/GenBank/DDBJ databases">
        <title>Site-based positive gene gene selection in Geosmithia morbida across the United States reveals a broad range of putative effectors and factors for local host and environmental adapation.</title>
        <authorList>
            <person name="Onufrak A."/>
            <person name="Murdoch R.W."/>
            <person name="Gazis R."/>
            <person name="Huff M."/>
            <person name="Staton M."/>
            <person name="Klingeman W."/>
            <person name="Hadziabdic D."/>
        </authorList>
    </citation>
    <scope>NUCLEOTIDE SEQUENCE</scope>
    <source>
        <strain evidence="9">1262</strain>
    </source>
</reference>
<accession>A0A9P4YRN8</accession>
<dbReference type="PANTHER" id="PTHR10165">
    <property type="entry name" value="LIPID PHOSPHATE PHOSPHATASE"/>
    <property type="match status" value="1"/>
</dbReference>
<dbReference type="GeneID" id="55967938"/>
<dbReference type="Gene3D" id="1.20.144.10">
    <property type="entry name" value="Phosphatidic acid phosphatase type 2/haloperoxidase"/>
    <property type="match status" value="1"/>
</dbReference>
<feature type="domain" description="Phosphatidic acid phosphatase type 2/haloperoxidase" evidence="8">
    <location>
        <begin position="108"/>
        <end position="264"/>
    </location>
</feature>
<feature type="transmembrane region" description="Helical" evidence="7">
    <location>
        <begin position="218"/>
        <end position="240"/>
    </location>
</feature>
<protein>
    <submittedName>
        <fullName evidence="9">Diacylglycerol diphosphate phosphatase / phosphatidate phosphatase</fullName>
    </submittedName>
</protein>
<dbReference type="Proteomes" id="UP000749293">
    <property type="component" value="Unassembled WGS sequence"/>
</dbReference>
<name>A0A9P4YRN8_9HYPO</name>